<gene>
    <name evidence="7" type="ORF">BBC0122_011900</name>
</gene>
<dbReference type="InterPro" id="IPR043129">
    <property type="entry name" value="ATPase_NBD"/>
</dbReference>
<dbReference type="Proteomes" id="UP000189632">
    <property type="component" value="Chromosome"/>
</dbReference>
<dbReference type="KEGG" id="bapi:BBC0122_011900"/>
<dbReference type="PANTHER" id="PTHR30005:SF0">
    <property type="entry name" value="RETROGRADE REGULATION PROTEIN 2"/>
    <property type="match status" value="1"/>
</dbReference>
<keyword evidence="3 7" id="KW-0378">Hydrolase</keyword>
<evidence type="ECO:0000256" key="4">
    <source>
        <dbReference type="ARBA" id="ARBA00047607"/>
    </source>
</evidence>
<dbReference type="RefSeq" id="WP_077992202.1">
    <property type="nucleotide sequence ID" value="NZ_CAXUOT020000002.1"/>
</dbReference>
<reference evidence="7 8" key="1">
    <citation type="submission" date="2016-11" db="EMBL/GenBank/DDBJ databases">
        <title>Comparative genomics of Bartonella apis.</title>
        <authorList>
            <person name="Engel P."/>
        </authorList>
    </citation>
    <scope>NUCLEOTIDE SEQUENCE [LARGE SCALE GENOMIC DNA]</scope>
    <source>
        <strain evidence="7 8">BBC0122</strain>
    </source>
</reference>
<dbReference type="SUPFAM" id="SSF53067">
    <property type="entry name" value="Actin-like ATPase domain"/>
    <property type="match status" value="2"/>
</dbReference>
<dbReference type="GO" id="GO:0006793">
    <property type="term" value="P:phosphorus metabolic process"/>
    <property type="evidence" value="ECO:0007669"/>
    <property type="project" value="InterPro"/>
</dbReference>
<evidence type="ECO:0000259" key="6">
    <source>
        <dbReference type="Pfam" id="PF21697"/>
    </source>
</evidence>
<organism evidence="7 8">
    <name type="scientific">Bartonella choladocola</name>
    <dbReference type="NCBI Taxonomy" id="2750995"/>
    <lineage>
        <taxon>Bacteria</taxon>
        <taxon>Pseudomonadati</taxon>
        <taxon>Pseudomonadota</taxon>
        <taxon>Alphaproteobacteria</taxon>
        <taxon>Hyphomicrobiales</taxon>
        <taxon>Bartonellaceae</taxon>
        <taxon>Bartonella</taxon>
    </lineage>
</organism>
<sequence length="504" mass="55695">MDNSVAQGRLKGRKPVAVIDIGSNSVRLVVYEGLVRSPTVLFNEKILCGLGKGVAKTGCLEPESVEMALRTLRRFHAICEQIGVSAIHTLATAAARESKNGPAFIEDAEKILQNRVKVLTGKEEATYSAYGIISTFHHPDGIAGDLGGGSLELVDIHETKVGDDGITLPLGGLRLQDMSDNNLSEATKIARKYLKNSEILSKNKGRNFYAVGGTWRNLAKLHIAVKRYPLPVMHAYEVEASDMDSFLHRVTKGEIEQLKNISAISKNRRQLLSYGATVLTEVLRCLAPKKVIFSGAGVREGFMFSQLTQKVQSEDPLIAACQEMATLRARSPAQAYDLIGFTKNAFEVFGVEENEEQRRYREAACLLADIGWRFHPDYRGDQSANQVAFGPYPGITHRGRVYVALSVFYRNEGLFVDEDAPAIIKLANKEMIERARFLGGLMRVANLFSASTAGILPDLIWKSQEKKIVLTIPKRHADLIAERPLGRLQQLAKITNKELSYLVV</sequence>
<dbReference type="NCBIfam" id="TIGR03706">
    <property type="entry name" value="exo_poly_only"/>
    <property type="match status" value="1"/>
</dbReference>
<evidence type="ECO:0000313" key="8">
    <source>
        <dbReference type="Proteomes" id="UP000189632"/>
    </source>
</evidence>
<evidence type="ECO:0000259" key="5">
    <source>
        <dbReference type="Pfam" id="PF02541"/>
    </source>
</evidence>
<name>A0A1U9MHH2_9HYPH</name>
<dbReference type="OrthoDB" id="3698573at2"/>
<comment type="similarity">
    <text evidence="1">Belongs to the GppA/Ppx family.</text>
</comment>
<evidence type="ECO:0000256" key="1">
    <source>
        <dbReference type="ARBA" id="ARBA00007125"/>
    </source>
</evidence>
<dbReference type="Gene3D" id="1.10.3210.10">
    <property type="entry name" value="Hypothetical protein af1432"/>
    <property type="match status" value="1"/>
</dbReference>
<dbReference type="InterPro" id="IPR048951">
    <property type="entry name" value="Ppx_C"/>
</dbReference>
<dbReference type="InterPro" id="IPR050273">
    <property type="entry name" value="GppA/Ppx_hydrolase"/>
</dbReference>
<evidence type="ECO:0000313" key="7">
    <source>
        <dbReference type="EMBL" id="AQT47306.1"/>
    </source>
</evidence>
<dbReference type="PANTHER" id="PTHR30005">
    <property type="entry name" value="EXOPOLYPHOSPHATASE"/>
    <property type="match status" value="1"/>
</dbReference>
<dbReference type="InterPro" id="IPR022371">
    <property type="entry name" value="Exopolyphosphatase"/>
</dbReference>
<dbReference type="AlphaFoldDB" id="A0A1U9MHH2"/>
<comment type="catalytic activity">
    <reaction evidence="4">
        <text>[phosphate](n) + H2O = [phosphate](n-1) + phosphate + H(+)</text>
        <dbReference type="Rhea" id="RHEA:21528"/>
        <dbReference type="Rhea" id="RHEA-COMP:9859"/>
        <dbReference type="Rhea" id="RHEA-COMP:14279"/>
        <dbReference type="ChEBI" id="CHEBI:15377"/>
        <dbReference type="ChEBI" id="CHEBI:15378"/>
        <dbReference type="ChEBI" id="CHEBI:16838"/>
        <dbReference type="ChEBI" id="CHEBI:43474"/>
        <dbReference type="EC" id="3.6.1.11"/>
    </reaction>
</comment>
<evidence type="ECO:0000256" key="3">
    <source>
        <dbReference type="ARBA" id="ARBA00022801"/>
    </source>
</evidence>
<dbReference type="Pfam" id="PF02541">
    <property type="entry name" value="Ppx-GppA"/>
    <property type="match status" value="1"/>
</dbReference>
<proteinExistence type="inferred from homology"/>
<dbReference type="CDD" id="cd24052">
    <property type="entry name" value="ASKHA_NBD_HpPPX-GppA-like"/>
    <property type="match status" value="1"/>
</dbReference>
<keyword evidence="8" id="KW-1185">Reference proteome</keyword>
<dbReference type="Gene3D" id="3.30.420.150">
    <property type="entry name" value="Exopolyphosphatase. Domain 2"/>
    <property type="match status" value="1"/>
</dbReference>
<dbReference type="STRING" id="1686310.BBC0244_012220"/>
<feature type="domain" description="Exopolyphosphatase C-terminal" evidence="6">
    <location>
        <begin position="317"/>
        <end position="501"/>
    </location>
</feature>
<protein>
    <recommendedName>
        <fullName evidence="2">exopolyphosphatase</fullName>
        <ecNumber evidence="2">3.6.1.11</ecNumber>
    </recommendedName>
</protein>
<accession>A0A1U9MHH2</accession>
<dbReference type="InterPro" id="IPR003695">
    <property type="entry name" value="Ppx_GppA_N"/>
</dbReference>
<feature type="domain" description="Ppx/GppA phosphatase N-terminal" evidence="5">
    <location>
        <begin position="37"/>
        <end position="308"/>
    </location>
</feature>
<dbReference type="GO" id="GO:0004309">
    <property type="term" value="F:exopolyphosphatase activity"/>
    <property type="evidence" value="ECO:0007669"/>
    <property type="project" value="UniProtKB-EC"/>
</dbReference>
<dbReference type="Pfam" id="PF21697">
    <property type="entry name" value="Ppx_C"/>
    <property type="match status" value="1"/>
</dbReference>
<evidence type="ECO:0000256" key="2">
    <source>
        <dbReference type="ARBA" id="ARBA00012451"/>
    </source>
</evidence>
<dbReference type="SUPFAM" id="SSF109604">
    <property type="entry name" value="HD-domain/PDEase-like"/>
    <property type="match status" value="1"/>
</dbReference>
<dbReference type="EMBL" id="CP015625">
    <property type="protein sequence ID" value="AQT47306.1"/>
    <property type="molecule type" value="Genomic_DNA"/>
</dbReference>
<dbReference type="Gene3D" id="3.30.420.40">
    <property type="match status" value="1"/>
</dbReference>
<dbReference type="EC" id="3.6.1.11" evidence="2"/>